<accession>A0A1Z5SVF0</accession>
<keyword evidence="12" id="KW-0325">Glycoprotein</keyword>
<evidence type="ECO:0000256" key="5">
    <source>
        <dbReference type="ARBA" id="ARBA00010060"/>
    </source>
</evidence>
<dbReference type="InParanoid" id="A0A1Z5SVF0"/>
<evidence type="ECO:0000313" key="20">
    <source>
        <dbReference type="Proteomes" id="UP000194280"/>
    </source>
</evidence>
<dbReference type="InterPro" id="IPR017853">
    <property type="entry name" value="GH"/>
</dbReference>
<dbReference type="Gene3D" id="2.30.29.30">
    <property type="entry name" value="Pleckstrin-homology domain (PH domain)/Phosphotyrosine-binding domain (PTB)"/>
    <property type="match status" value="2"/>
</dbReference>
<dbReference type="SUPFAM" id="SSF50729">
    <property type="entry name" value="PH domain-like"/>
    <property type="match status" value="1"/>
</dbReference>
<dbReference type="GO" id="GO:0006281">
    <property type="term" value="P:DNA repair"/>
    <property type="evidence" value="ECO:0007669"/>
    <property type="project" value="UniProtKB-KW"/>
</dbReference>
<feature type="compositionally biased region" description="Basic residues" evidence="17">
    <location>
        <begin position="984"/>
        <end position="993"/>
    </location>
</feature>
<keyword evidence="7" id="KW-0235">DNA replication</keyword>
<dbReference type="InterPro" id="IPR004886">
    <property type="entry name" value="Glucanosyltransferase"/>
</dbReference>
<dbReference type="Pfam" id="PF08512">
    <property type="entry name" value="Rttp106-like_middle"/>
    <property type="match status" value="1"/>
</dbReference>
<comment type="similarity">
    <text evidence="5">Belongs to the SSRP1 family.</text>
</comment>
<keyword evidence="11" id="KW-0804">Transcription</keyword>
<feature type="domain" description="Histone chaperone RTT106/FACT complex subunit SPT16-like middle" evidence="18">
    <location>
        <begin position="792"/>
        <end position="886"/>
    </location>
</feature>
<dbReference type="FunCoup" id="A0A1Z5SVF0">
    <property type="interactions" value="1783"/>
</dbReference>
<dbReference type="OrthoDB" id="498543at2759"/>
<dbReference type="InterPro" id="IPR050454">
    <property type="entry name" value="RTT106/SSRP1_HistChap/FACT"/>
</dbReference>
<dbReference type="EMBL" id="MUNK01000229">
    <property type="protein sequence ID" value="OTA24795.1"/>
    <property type="molecule type" value="Genomic_DNA"/>
</dbReference>
<dbReference type="Gene3D" id="3.20.20.80">
    <property type="entry name" value="Glycosidases"/>
    <property type="match status" value="1"/>
</dbReference>
<keyword evidence="10" id="KW-0805">Transcription regulation</keyword>
<dbReference type="PRINTS" id="PR00887">
    <property type="entry name" value="SSRCOGNITION"/>
</dbReference>
<keyword evidence="14" id="KW-0539">Nucleus</keyword>
<dbReference type="PANTHER" id="PTHR45849">
    <property type="entry name" value="FACT COMPLEX SUBUNIT SSRP1"/>
    <property type="match status" value="1"/>
</dbReference>
<dbReference type="Pfam" id="PF03198">
    <property type="entry name" value="Glyco_hydro_72"/>
    <property type="match status" value="1"/>
</dbReference>
<dbReference type="CDD" id="cd13230">
    <property type="entry name" value="PH1_SSRP1-like"/>
    <property type="match status" value="1"/>
</dbReference>
<dbReference type="Pfam" id="PF21103">
    <property type="entry name" value="PH1_SSRP1-like"/>
    <property type="match status" value="1"/>
</dbReference>
<evidence type="ECO:0000256" key="12">
    <source>
        <dbReference type="ARBA" id="ARBA00023180"/>
    </source>
</evidence>
<dbReference type="AlphaFoldDB" id="A0A1Z5SVF0"/>
<evidence type="ECO:0000256" key="8">
    <source>
        <dbReference type="ARBA" id="ARBA00022729"/>
    </source>
</evidence>
<evidence type="ECO:0000256" key="13">
    <source>
        <dbReference type="ARBA" id="ARBA00023204"/>
    </source>
</evidence>
<dbReference type="GO" id="GO:0006260">
    <property type="term" value="P:DNA replication"/>
    <property type="evidence" value="ECO:0007669"/>
    <property type="project" value="UniProtKB-KW"/>
</dbReference>
<evidence type="ECO:0000256" key="2">
    <source>
        <dbReference type="ARBA" id="ARBA00004286"/>
    </source>
</evidence>
<dbReference type="FunFam" id="2.30.29.30:FF:000146">
    <property type="entry name" value="FACT complex subunit POB3"/>
    <property type="match status" value="1"/>
</dbReference>
<dbReference type="GO" id="GO:0098552">
    <property type="term" value="C:side of membrane"/>
    <property type="evidence" value="ECO:0007669"/>
    <property type="project" value="UniProtKB-KW"/>
</dbReference>
<dbReference type="Proteomes" id="UP000194280">
    <property type="component" value="Unassembled WGS sequence"/>
</dbReference>
<evidence type="ECO:0000256" key="16">
    <source>
        <dbReference type="RuleBase" id="RU361209"/>
    </source>
</evidence>
<evidence type="ECO:0000313" key="19">
    <source>
        <dbReference type="EMBL" id="OTA24795.1"/>
    </source>
</evidence>
<evidence type="ECO:0000256" key="17">
    <source>
        <dbReference type="SAM" id="MobiDB-lite"/>
    </source>
</evidence>
<evidence type="ECO:0000256" key="10">
    <source>
        <dbReference type="ARBA" id="ARBA00023015"/>
    </source>
</evidence>
<dbReference type="FunFam" id="2.30.29.150:FF:000001">
    <property type="entry name" value="Fact complex subunit ssrp1"/>
    <property type="match status" value="1"/>
</dbReference>
<dbReference type="FunFam" id="2.30.29.220:FF:000003">
    <property type="entry name" value="FACT complex subunit POB3"/>
    <property type="match status" value="1"/>
</dbReference>
<dbReference type="CDD" id="cd13229">
    <property type="entry name" value="PH_TFIIH"/>
    <property type="match status" value="1"/>
</dbReference>
<dbReference type="Gene3D" id="2.30.29.220">
    <property type="entry name" value="Structure-specific recognition protein (SSRP1)"/>
    <property type="match status" value="1"/>
</dbReference>
<feature type="region of interest" description="Disordered" evidence="17">
    <location>
        <begin position="566"/>
        <end position="587"/>
    </location>
</feature>
<dbReference type="GO" id="GO:0005886">
    <property type="term" value="C:plasma membrane"/>
    <property type="evidence" value="ECO:0007669"/>
    <property type="project" value="UniProtKB-SubCell"/>
</dbReference>
<keyword evidence="16" id="KW-0808">Transferase</keyword>
<dbReference type="GO" id="GO:0016740">
    <property type="term" value="F:transferase activity"/>
    <property type="evidence" value="ECO:0007669"/>
    <property type="project" value="UniProtKB-KW"/>
</dbReference>
<comment type="subcellular location">
    <subcellularLocation>
        <location evidence="3 16">Cell membrane</location>
        <topology evidence="3 16">Lipid-anchor</topology>
        <topology evidence="3 16">GPI-anchor</topology>
    </subcellularLocation>
    <subcellularLocation>
        <location evidence="2">Chromosome</location>
    </subcellularLocation>
    <subcellularLocation>
        <location evidence="1">Nucleus</location>
    </subcellularLocation>
</comment>
<dbReference type="GO" id="GO:0003677">
    <property type="term" value="F:DNA binding"/>
    <property type="evidence" value="ECO:0007669"/>
    <property type="project" value="InterPro"/>
</dbReference>
<evidence type="ECO:0000259" key="18">
    <source>
        <dbReference type="SMART" id="SM01287"/>
    </source>
</evidence>
<evidence type="ECO:0000256" key="11">
    <source>
        <dbReference type="ARBA" id="ARBA00023163"/>
    </source>
</evidence>
<dbReference type="SUPFAM" id="SSF51445">
    <property type="entry name" value="(Trans)glycosidases"/>
    <property type="match status" value="1"/>
</dbReference>
<proteinExistence type="inferred from homology"/>
<dbReference type="InterPro" id="IPR013719">
    <property type="entry name" value="RTT106/SPT16-like_middle_dom"/>
</dbReference>
<evidence type="ECO:0000256" key="7">
    <source>
        <dbReference type="ARBA" id="ARBA00022705"/>
    </source>
</evidence>
<evidence type="ECO:0000256" key="1">
    <source>
        <dbReference type="ARBA" id="ARBA00004123"/>
    </source>
</evidence>
<protein>
    <recommendedName>
        <fullName evidence="16">1,3-beta-glucanosyltransferase</fullName>
        <ecNumber evidence="16">2.4.1.-</ecNumber>
    </recommendedName>
</protein>
<keyword evidence="16" id="KW-0336">GPI-anchor</keyword>
<reference evidence="19 20" key="1">
    <citation type="submission" date="2017-01" db="EMBL/GenBank/DDBJ databases">
        <title>The recent genome duplication of the halophilic yeast Hortaea werneckii: insights from long-read sequencing.</title>
        <authorList>
            <person name="Sinha S."/>
            <person name="Flibotte S."/>
            <person name="Neira M."/>
            <person name="Lenassi M."/>
            <person name="Gostincar C."/>
            <person name="Stajich J.E."/>
            <person name="Nislow C.E."/>
        </authorList>
    </citation>
    <scope>NUCLEOTIDE SEQUENCE [LARGE SCALE GENOMIC DNA]</scope>
    <source>
        <strain evidence="19 20">EXF-2000</strain>
    </source>
</reference>
<evidence type="ECO:0000256" key="14">
    <source>
        <dbReference type="ARBA" id="ARBA00023242"/>
    </source>
</evidence>
<dbReference type="InterPro" id="IPR038167">
    <property type="entry name" value="SSRP1_sf"/>
</dbReference>
<dbReference type="GO" id="GO:0031491">
    <property type="term" value="F:nucleosome binding"/>
    <property type="evidence" value="ECO:0007669"/>
    <property type="project" value="TreeGrafter"/>
</dbReference>
<feature type="compositionally biased region" description="Basic and acidic residues" evidence="17">
    <location>
        <begin position="359"/>
        <end position="368"/>
    </location>
</feature>
<feature type="compositionally biased region" description="Acidic residues" evidence="17">
    <location>
        <begin position="957"/>
        <end position="977"/>
    </location>
</feature>
<evidence type="ECO:0000256" key="3">
    <source>
        <dbReference type="ARBA" id="ARBA00004609"/>
    </source>
</evidence>
<dbReference type="InterPro" id="IPR024954">
    <property type="entry name" value="SSRP1_DD"/>
</dbReference>
<evidence type="ECO:0000256" key="4">
    <source>
        <dbReference type="ARBA" id="ARBA00007528"/>
    </source>
</evidence>
<keyword evidence="9" id="KW-0227">DNA damage</keyword>
<sequence length="993" mass="110643">MENTPSSTPIRIEGKHFFKGDSRFLVRGVVHQPHDTHQRSPTGGYRPNNALKDELFQRLEHEVGLFTDLGVNTIYVYSVDNTQPHDRSMKFLADAGIYVFTSLTTPHCCISRFAPLESYQPATLLEMFKTIDLMTQYPNTLGVLVSQHLINDAGSESLCAPVLAAVVRDLKRYMRLKRDLTGQRILPLGYGAAAAGERDRRVLEYLTSRDEKSRIDFWAGAHYTWAGSSDGDASGYRDVSDRYKDAKIPLFLCEYGSRPGRGLPRSFDETRALYSPEMTQVFSGGCVYEMWQGTNDYGLVQLIPKVEESGNVPGSRARHAQRARDAYQGEILETRETPWGELQLYEDFRNYKARLQEAERMSSAEDRGVQNAAATPSDSDTRHEEAPADPQDSALSAHVPETCIDWAGIEAALRAGESFDDIYLDLSKQPGKCRVAESGLGWKPAGGSGGQTFTLDKQDIQSASWSRAARGYELKVFARNAGVVLLDGFRPDDYDAIRKCFQVWFGVELVQREHALRGWNWGKSELGRNELTFNVRNQPAFEIPYTEISNTNLAGKNEVAVELSLPQDGQDPVDGVNGTKKKGQKTGGAVDQLTEMRFYIPGTEMRKGRKKNAEEDGEDAQENGEEEENAANLFYEALMDKAEIGEVAGDTFATFLDILHLTPRGRFDIDLYEKSFRLRGKTYDYKISYDNAKRFFILPKPDDVHQLLCIGLDPPLRQGQTRYPFIVMQFKRDEEVNIELNMTEEDLKEKYAGKLQARYEAPIGTVIARIFHGLTGKKLFQPSHDFSSHHQQSGVKCSIKANEGHLYCLDRAFLFVPKPATYISFDHVAAITMSRVGGAVSASRTFDITVTLKNGAGEHQFSNINREEQAPLENFFKIKNIKTKNEMDVENSMLSAALNGDADLGSSDDEEVVNAARGSAGEDDEDESVDEDFQADSDSDVAEEFDSDAKSSGGEESGSDEEMEDADADAGGGDDSDTAEKVERPKKKAKTGK</sequence>
<feature type="compositionally biased region" description="Acidic residues" evidence="17">
    <location>
        <begin position="921"/>
        <end position="946"/>
    </location>
</feature>
<feature type="region of interest" description="Disordered" evidence="17">
    <location>
        <begin position="604"/>
        <end position="627"/>
    </location>
</feature>
<keyword evidence="20" id="KW-1185">Reference proteome</keyword>
<dbReference type="InterPro" id="IPR000969">
    <property type="entry name" value="SSRP1/POB3"/>
</dbReference>
<dbReference type="PANTHER" id="PTHR45849:SF1">
    <property type="entry name" value="FACT COMPLEX SUBUNIT SSRP1"/>
    <property type="match status" value="1"/>
</dbReference>
<gene>
    <name evidence="19" type="ORF">BTJ68_12520</name>
</gene>
<feature type="region of interest" description="Disordered" evidence="17">
    <location>
        <begin position="359"/>
        <end position="396"/>
    </location>
</feature>
<dbReference type="InterPro" id="IPR035417">
    <property type="entry name" value="SSRP1/POB3_N"/>
</dbReference>
<comment type="function">
    <text evidence="15">Component of the FACT complex, a general chromatin factor that acts to reorganize nucleosomes. The FACT complex is involved in multiple processes that require DNA as a template such as mRNA elongation, DNA replication and DNA repair. During transcription elongation the FACT complex acts as a histone chaperone that both destabilizes and restores nucleosomal structure. It facilitates the passage of RNA polymerase II and transcription by promoting the dissociation of one histone H2A-H2B dimer from the nucleosome, then subsequently promotes the reestablishment of the nucleosome following the passage of RNA polymerase II.</text>
</comment>
<dbReference type="InterPro" id="IPR048993">
    <property type="entry name" value="SSRP1-like_PH1"/>
</dbReference>
<dbReference type="Pfam" id="PF17292">
    <property type="entry name" value="POB3_N"/>
    <property type="match status" value="1"/>
</dbReference>
<keyword evidence="8" id="KW-0732">Signal</keyword>
<dbReference type="EC" id="2.4.1.-" evidence="16"/>
<dbReference type="Pfam" id="PF03531">
    <property type="entry name" value="SSrecog"/>
    <property type="match status" value="1"/>
</dbReference>
<evidence type="ECO:0000256" key="15">
    <source>
        <dbReference type="ARBA" id="ARBA00025370"/>
    </source>
</evidence>
<evidence type="ECO:0000256" key="6">
    <source>
        <dbReference type="ARBA" id="ARBA00022454"/>
    </source>
</evidence>
<feature type="compositionally biased region" description="Acidic residues" evidence="17">
    <location>
        <begin position="615"/>
        <end position="627"/>
    </location>
</feature>
<comment type="similarity">
    <text evidence="4 16">Belongs to the glycosyl hydrolase 72 family.</text>
</comment>
<organism evidence="19 20">
    <name type="scientific">Hortaea werneckii EXF-2000</name>
    <dbReference type="NCBI Taxonomy" id="1157616"/>
    <lineage>
        <taxon>Eukaryota</taxon>
        <taxon>Fungi</taxon>
        <taxon>Dikarya</taxon>
        <taxon>Ascomycota</taxon>
        <taxon>Pezizomycotina</taxon>
        <taxon>Dothideomycetes</taxon>
        <taxon>Dothideomycetidae</taxon>
        <taxon>Mycosphaerellales</taxon>
        <taxon>Teratosphaeriaceae</taxon>
        <taxon>Hortaea</taxon>
    </lineage>
</organism>
<dbReference type="GO" id="GO:0035101">
    <property type="term" value="C:FACT complex"/>
    <property type="evidence" value="ECO:0007669"/>
    <property type="project" value="TreeGrafter"/>
</dbReference>
<keyword evidence="16" id="KW-0472">Membrane</keyword>
<keyword evidence="13" id="KW-0234">DNA repair</keyword>
<comment type="caution">
    <text evidence="19">The sequence shown here is derived from an EMBL/GenBank/DDBJ whole genome shotgun (WGS) entry which is preliminary data.</text>
</comment>
<keyword evidence="6" id="KW-0158">Chromosome</keyword>
<dbReference type="STRING" id="1157616.A0A1Z5SVF0"/>
<dbReference type="VEuPathDB" id="FungiDB:BTJ68_12520"/>
<dbReference type="CDD" id="cd13231">
    <property type="entry name" value="PH2_SSRP1-like"/>
    <property type="match status" value="1"/>
</dbReference>
<name>A0A1Z5SVF0_HORWE</name>
<keyword evidence="16" id="KW-0449">Lipoprotein</keyword>
<dbReference type="GO" id="GO:0042393">
    <property type="term" value="F:histone binding"/>
    <property type="evidence" value="ECO:0007669"/>
    <property type="project" value="TreeGrafter"/>
</dbReference>
<dbReference type="Gene3D" id="2.30.29.150">
    <property type="match status" value="1"/>
</dbReference>
<feature type="region of interest" description="Disordered" evidence="17">
    <location>
        <begin position="900"/>
        <end position="993"/>
    </location>
</feature>
<comment type="function">
    <text evidence="16">Splits internally a 1,3-beta-glucan molecule and transfers the newly generated reducing end (the donor) to the non-reducing end of another 1,3-beta-glucan molecule (the acceptor) forming a 1,3-beta linkage, resulting in the elongation of 1,3-beta-glucan chains in the cell wall.</text>
</comment>
<dbReference type="SMART" id="SM01287">
    <property type="entry name" value="Rtt106"/>
    <property type="match status" value="1"/>
</dbReference>
<dbReference type="InterPro" id="IPR011993">
    <property type="entry name" value="PH-like_dom_sf"/>
</dbReference>
<evidence type="ECO:0000256" key="9">
    <source>
        <dbReference type="ARBA" id="ARBA00022763"/>
    </source>
</evidence>